<accession>A0ABM1MFP7</accession>
<feature type="domain" description="RanBP2-type" evidence="7">
    <location>
        <begin position="492"/>
        <end position="521"/>
    </location>
</feature>
<dbReference type="PROSITE" id="PS50199">
    <property type="entry name" value="ZF_RANBP2_2"/>
    <property type="match status" value="1"/>
</dbReference>
<dbReference type="GeneID" id="108560383"/>
<dbReference type="RefSeq" id="XP_017773397.1">
    <property type="nucleotide sequence ID" value="XM_017917908.1"/>
</dbReference>
<keyword evidence="2 4" id="KW-0863">Zinc-finger</keyword>
<name>A0ABM1MFP7_NICVS</name>
<dbReference type="SMART" id="SM00547">
    <property type="entry name" value="ZnF_RBZ"/>
    <property type="match status" value="1"/>
</dbReference>
<feature type="compositionally biased region" description="Basic and acidic residues" evidence="6">
    <location>
        <begin position="88"/>
        <end position="122"/>
    </location>
</feature>
<evidence type="ECO:0000256" key="6">
    <source>
        <dbReference type="SAM" id="MobiDB-lite"/>
    </source>
</evidence>
<dbReference type="Gene3D" id="2.30.30.380">
    <property type="entry name" value="Zn-finger domain of Sec23/24"/>
    <property type="match status" value="1"/>
</dbReference>
<dbReference type="GO" id="GO:0016301">
    <property type="term" value="F:kinase activity"/>
    <property type="evidence" value="ECO:0007669"/>
    <property type="project" value="UniProtKB-KW"/>
</dbReference>
<feature type="compositionally biased region" description="Low complexity" evidence="6">
    <location>
        <begin position="123"/>
        <end position="147"/>
    </location>
</feature>
<evidence type="ECO:0000313" key="9">
    <source>
        <dbReference type="RefSeq" id="XP_017773397.1"/>
    </source>
</evidence>
<organism evidence="8 9">
    <name type="scientific">Nicrophorus vespilloides</name>
    <name type="common">Boreal carrion beetle</name>
    <dbReference type="NCBI Taxonomy" id="110193"/>
    <lineage>
        <taxon>Eukaryota</taxon>
        <taxon>Metazoa</taxon>
        <taxon>Ecdysozoa</taxon>
        <taxon>Arthropoda</taxon>
        <taxon>Hexapoda</taxon>
        <taxon>Insecta</taxon>
        <taxon>Pterygota</taxon>
        <taxon>Neoptera</taxon>
        <taxon>Endopterygota</taxon>
        <taxon>Coleoptera</taxon>
        <taxon>Polyphaga</taxon>
        <taxon>Staphyliniformia</taxon>
        <taxon>Silphidae</taxon>
        <taxon>Nicrophorinae</taxon>
        <taxon>Nicrophorus</taxon>
    </lineage>
</organism>
<gene>
    <name evidence="9" type="primary">LOC108560383</name>
</gene>
<sequence length="549" mass="59172">MFVGGRRRSSKNVRAMQLFHELKQQFPTIPDHVVAECIATTSGAEAKVALLAATAAAAAAPTTNTTTANCHRHDQHQKPMAAAAPHRARNEETMSRNEKPKPAKRPDSLSLRQSDKCKDVHKLLAATSSSSSSTSAPLATMTTLTTSGLQKPPRPKTRNHLKPSEKTESGGGGGGGVVRKRTAEAQTTDTLLNATPTTPPPSVNLSLNVNVIRGGGGGVQPAATTSPTSKHSSVLNVVPQQPWCCSDLNSPRSYTSVNLTLRTPTSEPQPPIDITSQNSSLTYSTSSFDCQKGLQSRLQITVGPGGGTVSSVRTRPRSYHSPTSSPIAAVSPAVVGHPHHHGSLQDLTTTATTACCTTPTILKQQARIERLRIELISEKNRLVKIKAEVAQMKMEQQEAEDAIALRHETELKLQKEIRHLRTQCDLLTNEVDRQSENREITAPLGETSAEYYRNIYTGHHGASGITAAAALRSPASGLSRSQMSTTSTSTTSESKWSCPMCTFQNHPLLDKCEQCEMARILHVSASPGDNIHIHVTPRLTRRIVHSWAI</sequence>
<proteinExistence type="predicted"/>
<dbReference type="Proteomes" id="UP000695000">
    <property type="component" value="Unplaced"/>
</dbReference>
<keyword evidence="5" id="KW-0175">Coiled coil</keyword>
<evidence type="ECO:0000313" key="8">
    <source>
        <dbReference type="Proteomes" id="UP000695000"/>
    </source>
</evidence>
<dbReference type="InterPro" id="IPR036443">
    <property type="entry name" value="Znf_RanBP2_sf"/>
</dbReference>
<reference evidence="9" key="1">
    <citation type="submission" date="2025-08" db="UniProtKB">
        <authorList>
            <consortium name="RefSeq"/>
        </authorList>
    </citation>
    <scope>IDENTIFICATION</scope>
    <source>
        <tissue evidence="9">Whole Larva</tissue>
    </source>
</reference>
<keyword evidence="3" id="KW-0862">Zinc</keyword>
<keyword evidence="9" id="KW-0808">Transferase</keyword>
<evidence type="ECO:0000256" key="3">
    <source>
        <dbReference type="ARBA" id="ARBA00022833"/>
    </source>
</evidence>
<keyword evidence="1" id="KW-0479">Metal-binding</keyword>
<protein>
    <submittedName>
        <fullName evidence="9">TGF-beta-activated kinase 1 and MAP3K7-binding protein 2</fullName>
    </submittedName>
</protein>
<dbReference type="PANTHER" id="PTHR46253">
    <property type="entry name" value="TGF-BETA-ACTIVATED KINASE 1 AND MAP3K7-BINDING PROTEIN TAB"/>
    <property type="match status" value="1"/>
</dbReference>
<keyword evidence="9" id="KW-0418">Kinase</keyword>
<evidence type="ECO:0000259" key="7">
    <source>
        <dbReference type="PROSITE" id="PS50199"/>
    </source>
</evidence>
<evidence type="ECO:0000256" key="5">
    <source>
        <dbReference type="SAM" id="Coils"/>
    </source>
</evidence>
<evidence type="ECO:0000256" key="2">
    <source>
        <dbReference type="ARBA" id="ARBA00022771"/>
    </source>
</evidence>
<dbReference type="Gene3D" id="1.10.8.10">
    <property type="entry name" value="DNA helicase RuvA subunit, C-terminal domain"/>
    <property type="match status" value="1"/>
</dbReference>
<keyword evidence="8" id="KW-1185">Reference proteome</keyword>
<feature type="region of interest" description="Disordered" evidence="6">
    <location>
        <begin position="64"/>
        <end position="178"/>
    </location>
</feature>
<dbReference type="PROSITE" id="PS01358">
    <property type="entry name" value="ZF_RANBP2_1"/>
    <property type="match status" value="1"/>
</dbReference>
<feature type="region of interest" description="Disordered" evidence="6">
    <location>
        <begin position="301"/>
        <end position="325"/>
    </location>
</feature>
<evidence type="ECO:0000256" key="4">
    <source>
        <dbReference type="PROSITE-ProRule" id="PRU00322"/>
    </source>
</evidence>
<feature type="compositionally biased region" description="Low complexity" evidence="6">
    <location>
        <begin position="479"/>
        <end position="495"/>
    </location>
</feature>
<feature type="coiled-coil region" evidence="5">
    <location>
        <begin position="361"/>
        <end position="437"/>
    </location>
</feature>
<dbReference type="SUPFAM" id="SSF90209">
    <property type="entry name" value="Ran binding protein zinc finger-like"/>
    <property type="match status" value="1"/>
</dbReference>
<dbReference type="PANTHER" id="PTHR46253:SF1">
    <property type="entry name" value="TAB2"/>
    <property type="match status" value="1"/>
</dbReference>
<feature type="region of interest" description="Disordered" evidence="6">
    <location>
        <begin position="476"/>
        <end position="495"/>
    </location>
</feature>
<evidence type="ECO:0000256" key="1">
    <source>
        <dbReference type="ARBA" id="ARBA00022723"/>
    </source>
</evidence>
<dbReference type="InterPro" id="IPR001876">
    <property type="entry name" value="Znf_RanBP2"/>
</dbReference>